<accession>A0A0P1LTF1</accession>
<evidence type="ECO:0000313" key="10">
    <source>
        <dbReference type="EMBL" id="CUS81060.1"/>
    </source>
</evidence>
<accession>A0A0P1LXD1</accession>
<dbReference type="Proteomes" id="UP000182011">
    <property type="component" value="Unassembled WGS sequence"/>
</dbReference>
<accession>A0A0N7MZT9</accession>
<dbReference type="InterPro" id="IPR014722">
    <property type="entry name" value="Rib_uL2_dom2"/>
</dbReference>
<dbReference type="PROSITE" id="PS01014">
    <property type="entry name" value="NUSG"/>
    <property type="match status" value="1"/>
</dbReference>
<dbReference type="PRINTS" id="PR00338">
    <property type="entry name" value="NUSGTNSCPFCT"/>
</dbReference>
<dbReference type="HAMAP" id="MF_00948">
    <property type="entry name" value="NusG"/>
    <property type="match status" value="1"/>
</dbReference>
<dbReference type="SUPFAM" id="SSF50104">
    <property type="entry name" value="Translation proteins SH3-like domain"/>
    <property type="match status" value="1"/>
</dbReference>
<dbReference type="OrthoDB" id="9809075at2"/>
<dbReference type="InterPro" id="IPR006645">
    <property type="entry name" value="NGN-like_dom"/>
</dbReference>
<keyword evidence="2 5" id="KW-0889">Transcription antitermination</keyword>
<dbReference type="InterPro" id="IPR043425">
    <property type="entry name" value="NusG-like"/>
</dbReference>
<dbReference type="GO" id="GO:0005829">
    <property type="term" value="C:cytosol"/>
    <property type="evidence" value="ECO:0007669"/>
    <property type="project" value="TreeGrafter"/>
</dbReference>
<evidence type="ECO:0000256" key="2">
    <source>
        <dbReference type="ARBA" id="ARBA00022814"/>
    </source>
</evidence>
<dbReference type="GO" id="GO:0031564">
    <property type="term" value="P:transcription antitermination"/>
    <property type="evidence" value="ECO:0007669"/>
    <property type="project" value="UniProtKB-UniRule"/>
</dbReference>
<evidence type="ECO:0000256" key="3">
    <source>
        <dbReference type="ARBA" id="ARBA00023015"/>
    </source>
</evidence>
<organism evidence="11 12">
    <name type="scientific">Candidatus Kryptonium thompsonii</name>
    <dbReference type="NCBI Taxonomy" id="1633631"/>
    <lineage>
        <taxon>Bacteria</taxon>
        <taxon>Pseudomonadati</taxon>
        <taxon>Candidatus Kryptoniota</taxon>
        <taxon>Candidatus Kryptonium</taxon>
    </lineage>
</organism>
<keyword evidence="4 5" id="KW-0804">Transcription</keyword>
<reference evidence="10 13" key="1">
    <citation type="submission" date="2015-11" db="EMBL/GenBank/DDBJ databases">
        <authorList>
            <person name="Varghese N."/>
        </authorList>
    </citation>
    <scope>NUCLEOTIDE SEQUENCE [LARGE SCALE GENOMIC DNA]</scope>
    <source>
        <strain evidence="10 13">JGI-8</strain>
    </source>
</reference>
<evidence type="ECO:0000313" key="12">
    <source>
        <dbReference type="Proteomes" id="UP000182011"/>
    </source>
</evidence>
<evidence type="ECO:0000256" key="1">
    <source>
        <dbReference type="ARBA" id="ARBA00022472"/>
    </source>
</evidence>
<dbReference type="InterPro" id="IPR036735">
    <property type="entry name" value="NGN_dom_sf"/>
</dbReference>
<accession>A0A0P1M1V0</accession>
<dbReference type="GO" id="GO:0006354">
    <property type="term" value="P:DNA-templated transcription elongation"/>
    <property type="evidence" value="ECO:0007669"/>
    <property type="project" value="UniProtKB-UniRule"/>
</dbReference>
<evidence type="ECO:0000259" key="9">
    <source>
        <dbReference type="SMART" id="SM00739"/>
    </source>
</evidence>
<gene>
    <name evidence="5" type="primary">nusG</name>
    <name evidence="11" type="ORF">JGI4_00281</name>
    <name evidence="10" type="ORF">JGI8_00472</name>
</gene>
<keyword evidence="3 5" id="KW-0805">Transcription regulation</keyword>
<accession>A0A0S4MR02</accession>
<name>A0A0P1LTF1_9BACT</name>
<sequence length="177" mass="20075">MARKWYAVRTYSGHENRVKKFIENEIAEGKLKDKIFNVLVPTEKVTVVKEGRKRSRVKAFFPGYILIEAEMDDEVKNFIRSVPSVVSFVGPKGNPVPLREDEVERFVGKGEEVGEVERVDVPFRVGDSVKVIDGPFADFSGIVQEVNSGKMKLKVMINIFGRKTPVELDFAQVEIEK</sequence>
<accession>A0A0P1LH93</accession>
<dbReference type="InterPro" id="IPR015869">
    <property type="entry name" value="Transcrpt_antiterm_NusG_bac_CS"/>
</dbReference>
<evidence type="ECO:0000256" key="7">
    <source>
        <dbReference type="RuleBase" id="RU000538"/>
    </source>
</evidence>
<dbReference type="Pfam" id="PF02357">
    <property type="entry name" value="NusG"/>
    <property type="match status" value="1"/>
</dbReference>
<dbReference type="GO" id="GO:0006353">
    <property type="term" value="P:DNA-templated transcription termination"/>
    <property type="evidence" value="ECO:0007669"/>
    <property type="project" value="UniProtKB-UniRule"/>
</dbReference>
<dbReference type="InterPro" id="IPR047050">
    <property type="entry name" value="NGN"/>
</dbReference>
<dbReference type="EMBL" id="FAOP01000002">
    <property type="protein sequence ID" value="CUU01447.1"/>
    <property type="molecule type" value="Genomic_DNA"/>
</dbReference>
<dbReference type="InterPro" id="IPR008991">
    <property type="entry name" value="Translation_prot_SH3-like_sf"/>
</dbReference>
<dbReference type="SMART" id="SM00739">
    <property type="entry name" value="KOW"/>
    <property type="match status" value="1"/>
</dbReference>
<comment type="function">
    <text evidence="5 7">Participates in transcription elongation, termination and antitermination.</text>
</comment>
<dbReference type="Proteomes" id="UP000182200">
    <property type="component" value="Unassembled WGS sequence"/>
</dbReference>
<dbReference type="PANTHER" id="PTHR30265">
    <property type="entry name" value="RHO-INTERACTING TRANSCRIPTION TERMINATION FACTOR NUSG"/>
    <property type="match status" value="1"/>
</dbReference>
<dbReference type="Gene3D" id="2.30.30.30">
    <property type="match status" value="1"/>
</dbReference>
<keyword evidence="1 5" id="KW-0806">Transcription termination</keyword>
<dbReference type="AlphaFoldDB" id="A0A0P1LTF1"/>
<keyword evidence="13" id="KW-1185">Reference proteome</keyword>
<feature type="domain" description="KOW" evidence="9">
    <location>
        <begin position="122"/>
        <end position="149"/>
    </location>
</feature>
<dbReference type="Pfam" id="PF00467">
    <property type="entry name" value="KOW"/>
    <property type="match status" value="1"/>
</dbReference>
<feature type="domain" description="NusG-like N-terminal" evidence="8">
    <location>
        <begin position="2"/>
        <end position="110"/>
    </location>
</feature>
<evidence type="ECO:0000256" key="4">
    <source>
        <dbReference type="ARBA" id="ARBA00023163"/>
    </source>
</evidence>
<dbReference type="SMART" id="SM00738">
    <property type="entry name" value="NGN"/>
    <property type="match status" value="1"/>
</dbReference>
<comment type="similarity">
    <text evidence="5 7">Belongs to the NusG family.</text>
</comment>
<proteinExistence type="inferred from homology"/>
<accession>A0A0P1LC08</accession>
<dbReference type="PANTHER" id="PTHR30265:SF2">
    <property type="entry name" value="TRANSCRIPTION TERMINATION_ANTITERMINATION PROTEIN NUSG"/>
    <property type="match status" value="1"/>
</dbReference>
<evidence type="ECO:0000256" key="5">
    <source>
        <dbReference type="HAMAP-Rule" id="MF_00948"/>
    </source>
</evidence>
<protein>
    <recommendedName>
        <fullName evidence="5 6">Transcription termination/antitermination protein NusG</fullName>
    </recommendedName>
</protein>
<evidence type="ECO:0000313" key="11">
    <source>
        <dbReference type="EMBL" id="CUU01447.1"/>
    </source>
</evidence>
<dbReference type="STRING" id="1633631.GCA_001442925_00283"/>
<dbReference type="CDD" id="cd09891">
    <property type="entry name" value="NGN_Bact_1"/>
    <property type="match status" value="1"/>
</dbReference>
<evidence type="ECO:0000256" key="6">
    <source>
        <dbReference type="NCBIfam" id="TIGR00922"/>
    </source>
</evidence>
<evidence type="ECO:0000259" key="8">
    <source>
        <dbReference type="SMART" id="SM00738"/>
    </source>
</evidence>
<reference evidence="11 12" key="2">
    <citation type="submission" date="2015-11" db="EMBL/GenBank/DDBJ databases">
        <authorList>
            <person name="Zhang Y."/>
            <person name="Guo Z."/>
        </authorList>
    </citation>
    <scope>NUCLEOTIDE SEQUENCE [LARGE SCALE GENOMIC DNA]</scope>
    <source>
        <strain evidence="11">JGI-4</strain>
    </source>
</reference>
<dbReference type="InterPro" id="IPR001062">
    <property type="entry name" value="Transcrpt_antiterm_NusG"/>
</dbReference>
<dbReference type="EMBL" id="CZVI01000004">
    <property type="protein sequence ID" value="CUS81060.1"/>
    <property type="molecule type" value="Genomic_DNA"/>
</dbReference>
<dbReference type="SUPFAM" id="SSF82679">
    <property type="entry name" value="N-utilization substance G protein NusG, N-terminal domain"/>
    <property type="match status" value="1"/>
</dbReference>
<dbReference type="NCBIfam" id="TIGR00922">
    <property type="entry name" value="nusG"/>
    <property type="match status" value="1"/>
</dbReference>
<dbReference type="GO" id="GO:0032784">
    <property type="term" value="P:regulation of DNA-templated transcription elongation"/>
    <property type="evidence" value="ECO:0007669"/>
    <property type="project" value="InterPro"/>
</dbReference>
<accession>A0A0P1M313</accession>
<dbReference type="CDD" id="cd06091">
    <property type="entry name" value="KOW_NusG"/>
    <property type="match status" value="1"/>
</dbReference>
<dbReference type="InterPro" id="IPR005824">
    <property type="entry name" value="KOW"/>
</dbReference>
<dbReference type="FunFam" id="2.30.30.30:FF:000002">
    <property type="entry name" value="Transcription termination/antitermination factor NusG"/>
    <property type="match status" value="1"/>
</dbReference>
<evidence type="ECO:0000313" key="13">
    <source>
        <dbReference type="Proteomes" id="UP000182200"/>
    </source>
</evidence>
<dbReference type="RefSeq" id="WP_075426566.1">
    <property type="nucleotide sequence ID" value="NZ_CZVI01000004.1"/>
</dbReference>
<dbReference type="Gene3D" id="3.30.70.940">
    <property type="entry name" value="NusG, N-terminal domain"/>
    <property type="match status" value="1"/>
</dbReference>